<evidence type="ECO:0000256" key="4">
    <source>
        <dbReference type="ARBA" id="ARBA00022490"/>
    </source>
</evidence>
<dbReference type="FunFam" id="3.30.230.70:FF:000004">
    <property type="entry name" value="Exosome complex component Rrp41"/>
    <property type="match status" value="1"/>
</dbReference>
<dbReference type="InParanoid" id="A0A6P7F4C4"/>
<dbReference type="InterPro" id="IPR050080">
    <property type="entry name" value="RNase_PH"/>
</dbReference>
<dbReference type="SUPFAM" id="SSF55666">
    <property type="entry name" value="Ribonuclease PH domain 2-like"/>
    <property type="match status" value="1"/>
</dbReference>
<evidence type="ECO:0000313" key="11">
    <source>
        <dbReference type="EnsemblMetazoa" id="XP_028128315.1"/>
    </source>
</evidence>
<evidence type="ECO:0000256" key="6">
    <source>
        <dbReference type="ARBA" id="ARBA00058393"/>
    </source>
</evidence>
<dbReference type="SUPFAM" id="SSF54211">
    <property type="entry name" value="Ribosomal protein S5 domain 2-like"/>
    <property type="match status" value="1"/>
</dbReference>
<comment type="function">
    <text evidence="6">Non-catalytic component of the RNA exosome complex which has 3'-&gt;5' exoribonuclease activity and participates in a multitude of cellular RNA processing and degradation events.</text>
</comment>
<dbReference type="GO" id="GO:0016075">
    <property type="term" value="P:rRNA catabolic process"/>
    <property type="evidence" value="ECO:0007669"/>
    <property type="project" value="TreeGrafter"/>
</dbReference>
<keyword evidence="4" id="KW-0963">Cytoplasm</keyword>
<proteinExistence type="inferred from homology"/>
<dbReference type="EnsemblMetazoa" id="XM_028272514.2">
    <property type="protein sequence ID" value="XP_028128315.1"/>
    <property type="gene ID" value="LOC114324649"/>
</dbReference>
<evidence type="ECO:0000256" key="8">
    <source>
        <dbReference type="ARBA" id="ARBA00073078"/>
    </source>
</evidence>
<reference evidence="13" key="1">
    <citation type="submission" date="2025-04" db="UniProtKB">
        <authorList>
            <consortium name="RefSeq"/>
        </authorList>
    </citation>
    <scope>IDENTIFICATION</scope>
    <source>
        <tissue evidence="13">Whole insect</tissue>
    </source>
</reference>
<comment type="similarity">
    <text evidence="3">Belongs to the RNase PH family.</text>
</comment>
<evidence type="ECO:0000256" key="2">
    <source>
        <dbReference type="ARBA" id="ARBA00004604"/>
    </source>
</evidence>
<dbReference type="GO" id="GO:0005730">
    <property type="term" value="C:nucleolus"/>
    <property type="evidence" value="ECO:0007669"/>
    <property type="project" value="UniProtKB-SubCell"/>
</dbReference>
<dbReference type="InterPro" id="IPR020568">
    <property type="entry name" value="Ribosomal_Su5_D2-typ_SF"/>
</dbReference>
<dbReference type="InterPro" id="IPR027408">
    <property type="entry name" value="PNPase/RNase_PH_dom_sf"/>
</dbReference>
<dbReference type="GO" id="GO:0071051">
    <property type="term" value="P:poly(A)-dependent snoRNA 3'-end processing"/>
    <property type="evidence" value="ECO:0007669"/>
    <property type="project" value="TreeGrafter"/>
</dbReference>
<evidence type="ECO:0000313" key="13">
    <source>
        <dbReference type="RefSeq" id="XP_028128315.1"/>
    </source>
</evidence>
<dbReference type="GeneID" id="114324649"/>
<dbReference type="AlphaFoldDB" id="A0A6P7F4C4"/>
<evidence type="ECO:0000256" key="5">
    <source>
        <dbReference type="ARBA" id="ARBA00022835"/>
    </source>
</evidence>
<feature type="domain" description="Exoribonuclease phosphorolytic" evidence="10">
    <location>
        <begin position="158"/>
        <end position="222"/>
    </location>
</feature>
<dbReference type="Proteomes" id="UP001652700">
    <property type="component" value="Unplaced"/>
</dbReference>
<dbReference type="GO" id="GO:0000176">
    <property type="term" value="C:nuclear exosome (RNase complex)"/>
    <property type="evidence" value="ECO:0007669"/>
    <property type="project" value="TreeGrafter"/>
</dbReference>
<dbReference type="PANTHER" id="PTHR11953">
    <property type="entry name" value="EXOSOME COMPLEX COMPONENT"/>
    <property type="match status" value="1"/>
</dbReference>
<evidence type="ECO:0000259" key="10">
    <source>
        <dbReference type="Pfam" id="PF03725"/>
    </source>
</evidence>
<dbReference type="FunCoup" id="A0A6P7F4C4">
    <property type="interactions" value="1336"/>
</dbReference>
<dbReference type="CDD" id="cd11370">
    <property type="entry name" value="RNase_PH_RRP41"/>
    <property type="match status" value="1"/>
</dbReference>
<keyword evidence="12" id="KW-1185">Reference proteome</keyword>
<evidence type="ECO:0000259" key="9">
    <source>
        <dbReference type="Pfam" id="PF01138"/>
    </source>
</evidence>
<evidence type="ECO:0000313" key="12">
    <source>
        <dbReference type="Proteomes" id="UP001652700"/>
    </source>
</evidence>
<evidence type="ECO:0000256" key="3">
    <source>
        <dbReference type="ARBA" id="ARBA00006678"/>
    </source>
</evidence>
<dbReference type="Gene3D" id="3.30.230.70">
    <property type="entry name" value="GHMP Kinase, N-terminal domain"/>
    <property type="match status" value="1"/>
</dbReference>
<dbReference type="OrthoDB" id="27298at2759"/>
<dbReference type="GO" id="GO:0003723">
    <property type="term" value="F:RNA binding"/>
    <property type="evidence" value="ECO:0007669"/>
    <property type="project" value="TreeGrafter"/>
</dbReference>
<dbReference type="InterPro" id="IPR015847">
    <property type="entry name" value="ExoRNase_PH_dom2"/>
</dbReference>
<dbReference type="RefSeq" id="XP_028128315.1">
    <property type="nucleotide sequence ID" value="XM_028272514.1"/>
</dbReference>
<feature type="domain" description="Exoribonuclease phosphorolytic" evidence="9">
    <location>
        <begin position="23"/>
        <end position="154"/>
    </location>
</feature>
<dbReference type="PANTHER" id="PTHR11953:SF0">
    <property type="entry name" value="EXOSOME COMPLEX COMPONENT RRP41"/>
    <property type="match status" value="1"/>
</dbReference>
<dbReference type="KEGG" id="dvv:114324649"/>
<comment type="subcellular location">
    <subcellularLocation>
        <location evidence="1">Cytoplasm</location>
    </subcellularLocation>
    <subcellularLocation>
        <location evidence="2">Nucleus</location>
        <location evidence="2">Nucleolus</location>
    </subcellularLocation>
</comment>
<dbReference type="GO" id="GO:0071028">
    <property type="term" value="P:nuclear mRNA surveillance"/>
    <property type="evidence" value="ECO:0007669"/>
    <property type="project" value="TreeGrafter"/>
</dbReference>
<dbReference type="CTD" id="34721"/>
<comment type="subunit">
    <text evidence="7">Component of the RNA exosome complex.</text>
</comment>
<dbReference type="Pfam" id="PF03725">
    <property type="entry name" value="RNase_PH_C"/>
    <property type="match status" value="1"/>
</dbReference>
<reference evidence="11" key="2">
    <citation type="submission" date="2025-05" db="UniProtKB">
        <authorList>
            <consortium name="EnsemblMetazoa"/>
        </authorList>
    </citation>
    <scope>IDENTIFICATION</scope>
</reference>
<dbReference type="GO" id="GO:0034475">
    <property type="term" value="P:U4 snRNA 3'-end processing"/>
    <property type="evidence" value="ECO:0007669"/>
    <property type="project" value="TreeGrafter"/>
</dbReference>
<evidence type="ECO:0000256" key="7">
    <source>
        <dbReference type="ARBA" id="ARBA00062379"/>
    </source>
</evidence>
<sequence length="254" mass="27669">MSKNDRELLSKGGLRLDGRRPNELRRIRCKLGVFSAPDGSAYIEQGLTKVLAAVYGPHDVKGGRSKALHDSAVINCQFSMAVFSTTDRKKRPRGDRKSTELSMHLQQALEAAIKSELYPFCQIDIYVEVLHADGGIYPACVNAATLALVDAGIPLKEYVCACTASLANNDVPMVDISHHEEIMGGPTLTVAALPMSGKIVLMEMSQRFHLDHLEKVLNKALQGCKDIKQILDAAVRLHVREIGSSTGWASTSIS</sequence>
<evidence type="ECO:0000256" key="1">
    <source>
        <dbReference type="ARBA" id="ARBA00004496"/>
    </source>
</evidence>
<dbReference type="Pfam" id="PF01138">
    <property type="entry name" value="RNase_PH"/>
    <property type="match status" value="1"/>
</dbReference>
<dbReference type="GO" id="GO:0000177">
    <property type="term" value="C:cytoplasmic exosome (RNase complex)"/>
    <property type="evidence" value="ECO:0007669"/>
    <property type="project" value="TreeGrafter"/>
</dbReference>
<accession>A0A6P7F4C4</accession>
<protein>
    <recommendedName>
        <fullName evidence="8">Putative exosome complex component RRP41</fullName>
    </recommendedName>
</protein>
<dbReference type="InterPro" id="IPR001247">
    <property type="entry name" value="ExoRNase_PH_dom1"/>
</dbReference>
<organism evidence="13">
    <name type="scientific">Diabrotica virgifera virgifera</name>
    <name type="common">western corn rootworm</name>
    <dbReference type="NCBI Taxonomy" id="50390"/>
    <lineage>
        <taxon>Eukaryota</taxon>
        <taxon>Metazoa</taxon>
        <taxon>Ecdysozoa</taxon>
        <taxon>Arthropoda</taxon>
        <taxon>Hexapoda</taxon>
        <taxon>Insecta</taxon>
        <taxon>Pterygota</taxon>
        <taxon>Neoptera</taxon>
        <taxon>Endopterygota</taxon>
        <taxon>Coleoptera</taxon>
        <taxon>Polyphaga</taxon>
        <taxon>Cucujiformia</taxon>
        <taxon>Chrysomeloidea</taxon>
        <taxon>Chrysomelidae</taxon>
        <taxon>Galerucinae</taxon>
        <taxon>Diabroticina</taxon>
        <taxon>Diabroticites</taxon>
        <taxon>Diabrotica</taxon>
    </lineage>
</organism>
<dbReference type="InterPro" id="IPR036345">
    <property type="entry name" value="ExoRNase_PH_dom2_sf"/>
</dbReference>
<gene>
    <name evidence="13" type="primary">LOC114324649</name>
</gene>
<name>A0A6P7F4C4_DIAVI</name>
<keyword evidence="5" id="KW-0271">Exosome</keyword>